<evidence type="ECO:0000256" key="2">
    <source>
        <dbReference type="ARBA" id="ARBA00004924"/>
    </source>
</evidence>
<evidence type="ECO:0000313" key="17">
    <source>
        <dbReference type="Proteomes" id="UP000677152"/>
    </source>
</evidence>
<evidence type="ECO:0000256" key="13">
    <source>
        <dbReference type="ARBA" id="ARBA00032493"/>
    </source>
</evidence>
<name>A0AA45L749_9PSEU</name>
<dbReference type="Gene3D" id="3.50.50.60">
    <property type="entry name" value="FAD/NAD(P)-binding domain"/>
    <property type="match status" value="1"/>
</dbReference>
<dbReference type="GO" id="GO:0047091">
    <property type="term" value="F:L-lysine 6-monooxygenase (NADPH) activity"/>
    <property type="evidence" value="ECO:0007669"/>
    <property type="project" value="UniProtKB-EC"/>
</dbReference>
<evidence type="ECO:0000256" key="10">
    <source>
        <dbReference type="ARBA" id="ARBA00023033"/>
    </source>
</evidence>
<evidence type="ECO:0000256" key="8">
    <source>
        <dbReference type="ARBA" id="ARBA00022857"/>
    </source>
</evidence>
<dbReference type="EMBL" id="CP073249">
    <property type="protein sequence ID" value="QUF04078.1"/>
    <property type="molecule type" value="Genomic_DNA"/>
</dbReference>
<evidence type="ECO:0000256" key="6">
    <source>
        <dbReference type="ARBA" id="ARBA00022630"/>
    </source>
</evidence>
<dbReference type="PANTHER" id="PTHR42802:SF1">
    <property type="entry name" value="L-ORNITHINE N(5)-MONOOXYGENASE"/>
    <property type="match status" value="1"/>
</dbReference>
<evidence type="ECO:0000256" key="9">
    <source>
        <dbReference type="ARBA" id="ARBA00023002"/>
    </source>
</evidence>
<dbReference type="InterPro" id="IPR025700">
    <property type="entry name" value="Lys/Orn_oxygenase"/>
</dbReference>
<evidence type="ECO:0000313" key="16">
    <source>
        <dbReference type="EMBL" id="QUF04078.1"/>
    </source>
</evidence>
<comment type="similarity">
    <text evidence="3">Belongs to the lysine N(6)-hydroxylase/L-ornithine N(5)-oxygenase family.</text>
</comment>
<organism evidence="16 17">
    <name type="scientific">Actinosynnema pretiosum subsp. pretiosum</name>
    <dbReference type="NCBI Taxonomy" id="103721"/>
    <lineage>
        <taxon>Bacteria</taxon>
        <taxon>Bacillati</taxon>
        <taxon>Actinomycetota</taxon>
        <taxon>Actinomycetes</taxon>
        <taxon>Pseudonocardiales</taxon>
        <taxon>Pseudonocardiaceae</taxon>
        <taxon>Actinosynnema</taxon>
    </lineage>
</organism>
<dbReference type="EC" id="1.14.13.59" evidence="4"/>
<keyword evidence="9" id="KW-0560">Oxidoreductase</keyword>
<dbReference type="SUPFAM" id="SSF51905">
    <property type="entry name" value="FAD/NAD(P)-binding domain"/>
    <property type="match status" value="2"/>
</dbReference>
<dbReference type="PRINTS" id="PR00368">
    <property type="entry name" value="FADPNR"/>
</dbReference>
<evidence type="ECO:0000256" key="12">
    <source>
        <dbReference type="ARBA" id="ARBA00031158"/>
    </source>
</evidence>
<keyword evidence="10" id="KW-0503">Monooxygenase</keyword>
<accession>A0AA45L749</accession>
<dbReference type="InterPro" id="IPR036188">
    <property type="entry name" value="FAD/NAD-bd_sf"/>
</dbReference>
<comment type="pathway">
    <text evidence="2">Siderophore biosynthesis.</text>
</comment>
<sequence>MVGLPRREAGAEVHHDVVGVGFGPANLALAVALAETGTSVDVLFLERQGEFGWHRGMLIEDATMQVSFLKDLATPRNPVSEFGFLNYLAERGRLAEFINQRDFYPTRLEFQDYLEWAAARFAHQVSYGSEVLDVRPVLEGGDVVALEVRTGAGRWRARDVVLAPGLRPVLPDGLEASDRLWHSSELLARRADLDEAPPVRVAVVGSGQSAAEVTAHLHRRLPSVEIHMLVSRYGLVPADDSPFVNELFDPNAVDVFFDAPERARQAILADHRNTNYSVVDHDLITDLYRRRYRERVAGTRRLHLWRMSRLLDVRQARGRVVVEVEAALTDEVTTLEVDVVVCATGYRPVDPSTLLGGVRQFCEVDDRGALRVGRDHRIATVPAMRSALYLQGTTEHSHGLSSSLLSVVAVRAGEIATSLASRARTTPAAQERRDRVRA</sequence>
<dbReference type="PANTHER" id="PTHR42802">
    <property type="entry name" value="MONOOXYGENASE"/>
    <property type="match status" value="1"/>
</dbReference>
<evidence type="ECO:0000256" key="7">
    <source>
        <dbReference type="ARBA" id="ARBA00022827"/>
    </source>
</evidence>
<reference evidence="16" key="1">
    <citation type="submission" date="2021-04" db="EMBL/GenBank/DDBJ databases">
        <title>Genomic sequence of Actinosynnema pretiosum subsp. pretiosum ATCC 31280 (C-14919).</title>
        <authorList>
            <person name="Bai L."/>
            <person name="Wang X."/>
            <person name="Xiao Y."/>
        </authorList>
    </citation>
    <scope>NUCLEOTIDE SEQUENCE</scope>
    <source>
        <strain evidence="16">ATCC 31280</strain>
    </source>
</reference>
<evidence type="ECO:0000256" key="11">
    <source>
        <dbReference type="ARBA" id="ARBA00029939"/>
    </source>
</evidence>
<proteinExistence type="inferred from homology"/>
<evidence type="ECO:0000256" key="5">
    <source>
        <dbReference type="ARBA" id="ARBA00016406"/>
    </source>
</evidence>
<evidence type="ECO:0000256" key="4">
    <source>
        <dbReference type="ARBA" id="ARBA00013076"/>
    </source>
</evidence>
<evidence type="ECO:0000256" key="14">
    <source>
        <dbReference type="ARBA" id="ARBA00032738"/>
    </source>
</evidence>
<dbReference type="Pfam" id="PF13434">
    <property type="entry name" value="Lys_Orn_oxgnase"/>
    <property type="match status" value="1"/>
</dbReference>
<keyword evidence="6" id="KW-0285">Flavoprotein</keyword>
<evidence type="ECO:0000256" key="3">
    <source>
        <dbReference type="ARBA" id="ARBA00007588"/>
    </source>
</evidence>
<evidence type="ECO:0000256" key="15">
    <source>
        <dbReference type="ARBA" id="ARBA00048407"/>
    </source>
</evidence>
<comment type="catalytic activity">
    <reaction evidence="15">
        <text>L-lysine + NADPH + O2 = N(6)-hydroxy-L-lysine + NADP(+) + H2O</text>
        <dbReference type="Rhea" id="RHEA:23228"/>
        <dbReference type="ChEBI" id="CHEBI:15377"/>
        <dbReference type="ChEBI" id="CHEBI:15379"/>
        <dbReference type="ChEBI" id="CHEBI:32551"/>
        <dbReference type="ChEBI" id="CHEBI:57783"/>
        <dbReference type="ChEBI" id="CHEBI:57820"/>
        <dbReference type="ChEBI" id="CHEBI:58349"/>
        <dbReference type="EC" id="1.14.13.59"/>
    </reaction>
</comment>
<comment type="cofactor">
    <cofactor evidence="1">
        <name>FAD</name>
        <dbReference type="ChEBI" id="CHEBI:57692"/>
    </cofactor>
</comment>
<gene>
    <name evidence="16" type="ORF">KCV87_32845</name>
</gene>
<dbReference type="AlphaFoldDB" id="A0AA45L749"/>
<dbReference type="Proteomes" id="UP000677152">
    <property type="component" value="Chromosome"/>
</dbReference>
<evidence type="ECO:0000256" key="1">
    <source>
        <dbReference type="ARBA" id="ARBA00001974"/>
    </source>
</evidence>
<protein>
    <recommendedName>
        <fullName evidence="5">L-lysine N6-monooxygenase MbtG</fullName>
        <ecNumber evidence="4">1.14.13.59</ecNumber>
    </recommendedName>
    <alternativeName>
        <fullName evidence="14">Lysine 6-N-hydroxylase</fullName>
    </alternativeName>
    <alternativeName>
        <fullName evidence="13">Lysine N6-hydroxylase</fullName>
    </alternativeName>
    <alternativeName>
        <fullName evidence="11">Lysine-N-oxygenase</fullName>
    </alternativeName>
    <alternativeName>
        <fullName evidence="12">Mycobactin synthase protein G</fullName>
    </alternativeName>
</protein>
<keyword evidence="8" id="KW-0521">NADP</keyword>
<keyword evidence="7" id="KW-0274">FAD</keyword>
<dbReference type="PRINTS" id="PR00411">
    <property type="entry name" value="PNDRDTASEI"/>
</dbReference>